<feature type="repeat" description="WD" evidence="3">
    <location>
        <begin position="392"/>
        <end position="418"/>
    </location>
</feature>
<reference evidence="7" key="2">
    <citation type="submission" date="2020-09" db="EMBL/GenBank/DDBJ databases">
        <authorList>
            <person name="Sun Q."/>
            <person name="Ohkuma M."/>
        </authorList>
    </citation>
    <scope>NUCLEOTIDE SEQUENCE</scope>
    <source>
        <strain evidence="7">JCM 19831</strain>
    </source>
</reference>
<dbReference type="SUPFAM" id="SSF50978">
    <property type="entry name" value="WD40 repeat-like"/>
    <property type="match status" value="2"/>
</dbReference>
<feature type="domain" description="KAP NTPase" evidence="6">
    <location>
        <begin position="698"/>
        <end position="1039"/>
    </location>
</feature>
<evidence type="ECO:0000256" key="2">
    <source>
        <dbReference type="ARBA" id="ARBA00022737"/>
    </source>
</evidence>
<feature type="transmembrane region" description="Helical" evidence="5">
    <location>
        <begin position="864"/>
        <end position="881"/>
    </location>
</feature>
<dbReference type="InterPro" id="IPR036322">
    <property type="entry name" value="WD40_repeat_dom_sf"/>
</dbReference>
<feature type="repeat" description="WD" evidence="3">
    <location>
        <begin position="149"/>
        <end position="193"/>
    </location>
</feature>
<evidence type="ECO:0000256" key="5">
    <source>
        <dbReference type="SAM" id="Phobius"/>
    </source>
</evidence>
<evidence type="ECO:0000256" key="4">
    <source>
        <dbReference type="SAM" id="MobiDB-lite"/>
    </source>
</evidence>
<dbReference type="PANTHER" id="PTHR22847">
    <property type="entry name" value="WD40 REPEAT PROTEIN"/>
    <property type="match status" value="1"/>
</dbReference>
<protein>
    <recommendedName>
        <fullName evidence="6">KAP NTPase domain-containing protein</fullName>
    </recommendedName>
</protein>
<name>A0A917U1B7_9ACTN</name>
<dbReference type="PROSITE" id="PS50082">
    <property type="entry name" value="WD_REPEATS_2"/>
    <property type="match status" value="4"/>
</dbReference>
<dbReference type="InterPro" id="IPR020472">
    <property type="entry name" value="WD40_PAC1"/>
</dbReference>
<dbReference type="InterPro" id="IPR027417">
    <property type="entry name" value="P-loop_NTPase"/>
</dbReference>
<dbReference type="SMART" id="SM00320">
    <property type="entry name" value="WD40"/>
    <property type="match status" value="11"/>
</dbReference>
<evidence type="ECO:0000313" key="7">
    <source>
        <dbReference type="EMBL" id="GGM51287.1"/>
    </source>
</evidence>
<dbReference type="InterPro" id="IPR015943">
    <property type="entry name" value="WD40/YVTN_repeat-like_dom_sf"/>
</dbReference>
<dbReference type="Gene3D" id="2.130.10.10">
    <property type="entry name" value="YVTN repeat-like/Quinoprotein amine dehydrogenase"/>
    <property type="match status" value="3"/>
</dbReference>
<keyword evidence="5" id="KW-1133">Transmembrane helix</keyword>
<accession>A0A917U1B7</accession>
<keyword evidence="8" id="KW-1185">Reference proteome</keyword>
<evidence type="ECO:0000259" key="6">
    <source>
        <dbReference type="Pfam" id="PF07693"/>
    </source>
</evidence>
<dbReference type="Proteomes" id="UP000642070">
    <property type="component" value="Unassembled WGS sequence"/>
</dbReference>
<feature type="repeat" description="WD" evidence="3">
    <location>
        <begin position="198"/>
        <end position="239"/>
    </location>
</feature>
<evidence type="ECO:0000313" key="8">
    <source>
        <dbReference type="Proteomes" id="UP000642070"/>
    </source>
</evidence>
<keyword evidence="5" id="KW-0812">Transmembrane</keyword>
<keyword evidence="1 3" id="KW-0853">WD repeat</keyword>
<feature type="region of interest" description="Disordered" evidence="4">
    <location>
        <begin position="1063"/>
        <end position="1094"/>
    </location>
</feature>
<dbReference type="PROSITE" id="PS00678">
    <property type="entry name" value="WD_REPEATS_1"/>
    <property type="match status" value="1"/>
</dbReference>
<evidence type="ECO:0000256" key="3">
    <source>
        <dbReference type="PROSITE-ProRule" id="PRU00221"/>
    </source>
</evidence>
<dbReference type="PRINTS" id="PR00320">
    <property type="entry name" value="GPROTEINBRPT"/>
</dbReference>
<feature type="transmembrane region" description="Helical" evidence="5">
    <location>
        <begin position="824"/>
        <end position="844"/>
    </location>
</feature>
<dbReference type="PANTHER" id="PTHR22847:SF637">
    <property type="entry name" value="WD REPEAT DOMAIN 5B"/>
    <property type="match status" value="1"/>
</dbReference>
<feature type="region of interest" description="Disordered" evidence="4">
    <location>
        <begin position="686"/>
        <end position="705"/>
    </location>
</feature>
<organism evidence="7 8">
    <name type="scientific">Dactylosporangium sucinum</name>
    <dbReference type="NCBI Taxonomy" id="1424081"/>
    <lineage>
        <taxon>Bacteria</taxon>
        <taxon>Bacillati</taxon>
        <taxon>Actinomycetota</taxon>
        <taxon>Actinomycetes</taxon>
        <taxon>Micromonosporales</taxon>
        <taxon>Micromonosporaceae</taxon>
        <taxon>Dactylosporangium</taxon>
    </lineage>
</organism>
<dbReference type="PROSITE" id="PS50294">
    <property type="entry name" value="WD_REPEATS_REGION"/>
    <property type="match status" value="1"/>
</dbReference>
<keyword evidence="5" id="KW-0472">Membrane</keyword>
<comment type="caution">
    <text evidence="7">The sequence shown here is derived from an EMBL/GenBank/DDBJ whole genome shotgun (WGS) entry which is preliminary data.</text>
</comment>
<dbReference type="SUPFAM" id="SSF50960">
    <property type="entry name" value="TolB, C-terminal domain"/>
    <property type="match status" value="1"/>
</dbReference>
<dbReference type="EMBL" id="BMPI01000034">
    <property type="protein sequence ID" value="GGM51287.1"/>
    <property type="molecule type" value="Genomic_DNA"/>
</dbReference>
<sequence>MTAGASADGRAIAANGAIVAMAACELPGGRLALVTAGEDRTIRLWDAATDSPIGTLSTRPGRVLAVTPYRTADDRPAIAAATDDGGFVRIDVESDLPIGTPVRGHTGGGVRAMAVYRTASGRTAIATTGDDGMIRRWDAETGAEVGAPVRGHTGGIRAIASYRTVTGAPGLVTAGIDGTVRRWDAESGSPIGEPLAGHTGMVRTVTAFEFQDGRRVLASGGADATIRIWDAASGAALATLAGHSDWVTAVMAYDGPGGRPMLASVGTDGVLRRWDPQQAAEVSPPGRHADRLLTLTCYQSPEGVVLAYGGDAGTIHRVEAATGTALGAVNAGHAGRVRAMTLVTADGRPTIITAGSDGTVRRWRAPNATADGTPIVTDGGPVLALNAYTDADGQALATGGGDGLIRLWRLRSGERIGRPLAGHRGRVLGIATYPGDDGAACLASVGDDGRLRRWHPGTGRAAGEPVAAHDTRVRCVTAYTDLSGRACLATGGDDGTVRRWLAATGAPIGEPLAGHVGGVTALAGLTMLDGRPALAAGCGDGRVLRWDLDQGVAAGDPIEAHTGQVIAVAGYVTLDGRPAVVTGGDDRAVRRFDATTGGRIGGPLIGHAERITGVGVLHLGGGTSTVVASVGSDGSMLLWDAVTEQVLRRVFVQPIRLHGLADRRASRDLLGRAALTEELARLLSWHGESDGPDAEPGPSVVSIEGPWGTGKTTIMNLVRERVAAAVPPPGRRRALSTHRALQLLRTDEATTDPPPPAAHRGSVTGWFNPWVHQSSDQVWAGLAHAVTEAVRPVLFPDAASQQRYWLTRNRRRVDRYRLRRQLRWRALSPFFALASLVAVSTALFKLADVGAHTFGRIGGVRVTPGWLAFAIAALLVLAGLADTARRYFGPASAVMPTGLLAGPVLTDADGTPTGVEARRDPLYEARSGYLYLIQHDVVQMLTDLRAAGYDLVLFIDDLDRCGAATTAEVFEAVTLFLSGTTEVHARFVIGIDPAVVAAHLDKVYRDLGSTEAVLHGEDPSPGWAFLRKVVQLPVSVPMVQPPAVDQFVAGVLAVPLASVSPVAPGPAGAPANRTAPARPSSGPPAAAAATRSGAVENQPEVLAIIRERIAEQPERSAREAKRMLNVWQLYQRLLDSTDPVYDDDGVVARACNLVVLAEIVTRWPALQRRLNAPLGDRRVLQILAEAADDDGRWDEALATARLAGDDADRQRLRALDRLRELLRRYDGEAIAALAARVL</sequence>
<gene>
    <name evidence="7" type="ORF">GCM10007977_061320</name>
</gene>
<dbReference type="CDD" id="cd00200">
    <property type="entry name" value="WD40"/>
    <property type="match status" value="1"/>
</dbReference>
<keyword evidence="2" id="KW-0677">Repeat</keyword>
<dbReference type="Pfam" id="PF00400">
    <property type="entry name" value="WD40"/>
    <property type="match status" value="6"/>
</dbReference>
<dbReference type="SUPFAM" id="SSF52540">
    <property type="entry name" value="P-loop containing nucleoside triphosphate hydrolases"/>
    <property type="match status" value="1"/>
</dbReference>
<dbReference type="Pfam" id="PF07693">
    <property type="entry name" value="KAP_NTPase"/>
    <property type="match status" value="1"/>
</dbReference>
<proteinExistence type="predicted"/>
<dbReference type="InterPro" id="IPR019775">
    <property type="entry name" value="WD40_repeat_CS"/>
</dbReference>
<dbReference type="InterPro" id="IPR011646">
    <property type="entry name" value="KAP_P-loop"/>
</dbReference>
<evidence type="ECO:0000256" key="1">
    <source>
        <dbReference type="ARBA" id="ARBA00022574"/>
    </source>
</evidence>
<dbReference type="RefSeq" id="WP_190253449.1">
    <property type="nucleotide sequence ID" value="NZ_BMPI01000034.1"/>
</dbReference>
<reference evidence="7" key="1">
    <citation type="journal article" date="2014" name="Int. J. Syst. Evol. Microbiol.">
        <title>Complete genome sequence of Corynebacterium casei LMG S-19264T (=DSM 44701T), isolated from a smear-ripened cheese.</title>
        <authorList>
            <consortium name="US DOE Joint Genome Institute (JGI-PGF)"/>
            <person name="Walter F."/>
            <person name="Albersmeier A."/>
            <person name="Kalinowski J."/>
            <person name="Ruckert C."/>
        </authorList>
    </citation>
    <scope>NUCLEOTIDE SEQUENCE</scope>
    <source>
        <strain evidence="7">JCM 19831</strain>
    </source>
</reference>
<dbReference type="InterPro" id="IPR001680">
    <property type="entry name" value="WD40_rpt"/>
</dbReference>
<feature type="repeat" description="WD" evidence="3">
    <location>
        <begin position="33"/>
        <end position="55"/>
    </location>
</feature>
<dbReference type="AlphaFoldDB" id="A0A917U1B7"/>